<name>A0A067MFP1_BOTB1</name>
<evidence type="ECO:0000256" key="4">
    <source>
        <dbReference type="ARBA" id="ARBA00023157"/>
    </source>
</evidence>
<evidence type="ECO:0000256" key="7">
    <source>
        <dbReference type="SAM" id="SignalP"/>
    </source>
</evidence>
<proteinExistence type="inferred from homology"/>
<evidence type="ECO:0000256" key="6">
    <source>
        <dbReference type="ARBA" id="ARBA00034311"/>
    </source>
</evidence>
<dbReference type="Proteomes" id="UP000027195">
    <property type="component" value="Unassembled WGS sequence"/>
</dbReference>
<gene>
    <name evidence="9" type="ORF">BOTBODRAFT_45204</name>
</gene>
<dbReference type="PANTHER" id="PTHR36575:SF2">
    <property type="entry name" value="CHITIN-BINDING TYPE-4 DOMAIN-CONTAINING PROTEIN-RELATED"/>
    <property type="match status" value="1"/>
</dbReference>
<dbReference type="HOGENOM" id="CLU_053021_2_0_1"/>
<sequence length="183" mass="19736">MRVTLYNLASATLALLQVTGVTDAHGVVDKPPARVVGSAMNAACGPNAYKTAKSDKYGPIENAVNKVVAGDGYNPREDNLNAVSTFKVGQVVPMHADIEAHHPGSANVSILSTSSKKMIGNMLKYWPVYATYPYGPDDHDWNVTIPDLGTSCNTVGACVLQWWWYSPGNKQTYESCVDFVISP</sequence>
<protein>
    <recommendedName>
        <fullName evidence="8">Chitin-binding type-4 domain-containing protein</fullName>
    </recommendedName>
</protein>
<dbReference type="InParanoid" id="A0A067MFP1"/>
<keyword evidence="5" id="KW-0325">Glycoprotein</keyword>
<evidence type="ECO:0000313" key="10">
    <source>
        <dbReference type="Proteomes" id="UP000027195"/>
    </source>
</evidence>
<keyword evidence="2" id="KW-0479">Metal-binding</keyword>
<comment type="cofactor">
    <cofactor evidence="1">
        <name>Cu(2+)</name>
        <dbReference type="ChEBI" id="CHEBI:29036"/>
    </cofactor>
</comment>
<dbReference type="AlphaFoldDB" id="A0A067MFP1"/>
<keyword evidence="7" id="KW-0732">Signal</keyword>
<evidence type="ECO:0000256" key="1">
    <source>
        <dbReference type="ARBA" id="ARBA00001973"/>
    </source>
</evidence>
<dbReference type="Pfam" id="PF03067">
    <property type="entry name" value="LPMO_10"/>
    <property type="match status" value="1"/>
</dbReference>
<evidence type="ECO:0000256" key="2">
    <source>
        <dbReference type="ARBA" id="ARBA00022723"/>
    </source>
</evidence>
<evidence type="ECO:0000259" key="8">
    <source>
        <dbReference type="Pfam" id="PF03067"/>
    </source>
</evidence>
<dbReference type="GO" id="GO:0046872">
    <property type="term" value="F:metal ion binding"/>
    <property type="evidence" value="ECO:0007669"/>
    <property type="project" value="UniProtKB-KW"/>
</dbReference>
<keyword evidence="10" id="KW-1185">Reference proteome</keyword>
<dbReference type="PANTHER" id="PTHR36575">
    <property type="entry name" value="BINDING PROTEIN, PUTATIVE (AFU_ORTHOLOGUE AFUA_1G14430)-RELATED"/>
    <property type="match status" value="1"/>
</dbReference>
<feature type="signal peptide" evidence="7">
    <location>
        <begin position="1"/>
        <end position="24"/>
    </location>
</feature>
<evidence type="ECO:0000313" key="9">
    <source>
        <dbReference type="EMBL" id="KDQ13530.1"/>
    </source>
</evidence>
<accession>A0A067MFP1</accession>
<feature type="domain" description="Chitin-binding type-4" evidence="8">
    <location>
        <begin position="25"/>
        <end position="179"/>
    </location>
</feature>
<reference evidence="10" key="1">
    <citation type="journal article" date="2014" name="Proc. Natl. Acad. Sci. U.S.A.">
        <title>Extensive sampling of basidiomycete genomes demonstrates inadequacy of the white-rot/brown-rot paradigm for wood decay fungi.</title>
        <authorList>
            <person name="Riley R."/>
            <person name="Salamov A.A."/>
            <person name="Brown D.W."/>
            <person name="Nagy L.G."/>
            <person name="Floudas D."/>
            <person name="Held B.W."/>
            <person name="Levasseur A."/>
            <person name="Lombard V."/>
            <person name="Morin E."/>
            <person name="Otillar R."/>
            <person name="Lindquist E.A."/>
            <person name="Sun H."/>
            <person name="LaButti K.M."/>
            <person name="Schmutz J."/>
            <person name="Jabbour D."/>
            <person name="Luo H."/>
            <person name="Baker S.E."/>
            <person name="Pisabarro A.G."/>
            <person name="Walton J.D."/>
            <person name="Blanchette R.A."/>
            <person name="Henrissat B."/>
            <person name="Martin F."/>
            <person name="Cullen D."/>
            <person name="Hibbett D.S."/>
            <person name="Grigoriev I.V."/>
        </authorList>
    </citation>
    <scope>NUCLEOTIDE SEQUENCE [LARGE SCALE GENOMIC DNA]</scope>
    <source>
        <strain evidence="10">FD-172 SS1</strain>
    </source>
</reference>
<dbReference type="EMBL" id="KL198043">
    <property type="protein sequence ID" value="KDQ13530.1"/>
    <property type="molecule type" value="Genomic_DNA"/>
</dbReference>
<dbReference type="InterPro" id="IPR052282">
    <property type="entry name" value="Starch-active_LPMO"/>
</dbReference>
<dbReference type="Gene3D" id="2.70.50.70">
    <property type="match status" value="1"/>
</dbReference>
<keyword evidence="3" id="KW-0186">Copper</keyword>
<feature type="chain" id="PRO_5001644641" description="Chitin-binding type-4 domain-containing protein" evidence="7">
    <location>
        <begin position="25"/>
        <end position="183"/>
    </location>
</feature>
<evidence type="ECO:0000256" key="3">
    <source>
        <dbReference type="ARBA" id="ARBA00023008"/>
    </source>
</evidence>
<organism evidence="9 10">
    <name type="scientific">Botryobasidium botryosum (strain FD-172 SS1)</name>
    <dbReference type="NCBI Taxonomy" id="930990"/>
    <lineage>
        <taxon>Eukaryota</taxon>
        <taxon>Fungi</taxon>
        <taxon>Dikarya</taxon>
        <taxon>Basidiomycota</taxon>
        <taxon>Agaricomycotina</taxon>
        <taxon>Agaricomycetes</taxon>
        <taxon>Cantharellales</taxon>
        <taxon>Botryobasidiaceae</taxon>
        <taxon>Botryobasidium</taxon>
    </lineage>
</organism>
<dbReference type="STRING" id="930990.A0A067MFP1"/>
<dbReference type="InterPro" id="IPR004302">
    <property type="entry name" value="Cellulose/chitin-bd_N"/>
</dbReference>
<evidence type="ECO:0000256" key="5">
    <source>
        <dbReference type="ARBA" id="ARBA00023180"/>
    </source>
</evidence>
<comment type="similarity">
    <text evidence="6">Belongs to the polysaccharide monooxygenase AA13 family.</text>
</comment>
<dbReference type="OrthoDB" id="120613at2759"/>
<keyword evidence="4" id="KW-1015">Disulfide bond</keyword>